<name>A0A7X0HI40_9ACTN</name>
<dbReference type="PANTHER" id="PTHR18895">
    <property type="entry name" value="HEMK METHYLTRANSFERASE"/>
    <property type="match status" value="1"/>
</dbReference>
<reference evidence="3 4" key="1">
    <citation type="submission" date="2020-08" db="EMBL/GenBank/DDBJ databases">
        <title>Genomic Encyclopedia of Type Strains, Phase IV (KMG-IV): sequencing the most valuable type-strain genomes for metagenomic binning, comparative biology and taxonomic classification.</title>
        <authorList>
            <person name="Goeker M."/>
        </authorList>
    </citation>
    <scope>NUCLEOTIDE SEQUENCE [LARGE SCALE GENOMIC DNA]</scope>
    <source>
        <strain evidence="3 4">DSM 40141</strain>
    </source>
</reference>
<dbReference type="Pfam" id="PF05175">
    <property type="entry name" value="MTS"/>
    <property type="match status" value="1"/>
</dbReference>
<organism evidence="3 4">
    <name type="scientific">Streptomyces candidus</name>
    <dbReference type="NCBI Taxonomy" id="67283"/>
    <lineage>
        <taxon>Bacteria</taxon>
        <taxon>Bacillati</taxon>
        <taxon>Actinomycetota</taxon>
        <taxon>Actinomycetes</taxon>
        <taxon>Kitasatosporales</taxon>
        <taxon>Streptomycetaceae</taxon>
        <taxon>Streptomyces</taxon>
    </lineage>
</organism>
<dbReference type="Gene3D" id="3.40.50.150">
    <property type="entry name" value="Vaccinia Virus protein VP39"/>
    <property type="match status" value="1"/>
</dbReference>
<proteinExistence type="predicted"/>
<evidence type="ECO:0000313" key="4">
    <source>
        <dbReference type="Proteomes" id="UP000540423"/>
    </source>
</evidence>
<dbReference type="InterPro" id="IPR029063">
    <property type="entry name" value="SAM-dependent_MTases_sf"/>
</dbReference>
<evidence type="ECO:0000313" key="3">
    <source>
        <dbReference type="EMBL" id="MBB6436762.1"/>
    </source>
</evidence>
<evidence type="ECO:0000256" key="1">
    <source>
        <dbReference type="SAM" id="MobiDB-lite"/>
    </source>
</evidence>
<accession>A0A7X0HI40</accession>
<keyword evidence="3" id="KW-0489">Methyltransferase</keyword>
<comment type="caution">
    <text evidence="3">The sequence shown here is derived from an EMBL/GenBank/DDBJ whole genome shotgun (WGS) entry which is preliminary data.</text>
</comment>
<keyword evidence="3" id="KW-0808">Transferase</keyword>
<feature type="region of interest" description="Disordered" evidence="1">
    <location>
        <begin position="81"/>
        <end position="110"/>
    </location>
</feature>
<dbReference type="AlphaFoldDB" id="A0A7X0HI40"/>
<feature type="region of interest" description="Disordered" evidence="1">
    <location>
        <begin position="360"/>
        <end position="395"/>
    </location>
</feature>
<sequence length="395" mass="42806">MSATTPAHLPGAMPAVVEWQEGSTSRTALWHSENSTPAPRRAVAADDRTKADAAHRLACEGTALLWRGDYHNARRLLEAMGRRIDRKPTKRSSSAASDAPTPAEAFHRHRRARAHRARVLGHLLVLLDGEHRLALRRAPDVQQACTEAYGPPQAPTAISLTELLGVIGAQQWREKGVDVPALGDRIHPHYGVFSPVRGEYVDLVARAPLPAPGDRPLTAFDLGTGTGVLAALLARRGVARTVATDISPRALACARDNIDRLRLSDRVDVTTAPSLFPDARADLVVCNPPWIPARPTSAVEQGVYDPGSTMLHDFLNGLSAHLNPGGEGWLVLSDLAEHLGLRTRGELLAAVESAGLRVRDRLDTSPRHPRTRDTTDPLHRARAAETTSLWRLTPA</sequence>
<dbReference type="GO" id="GO:0032259">
    <property type="term" value="P:methylation"/>
    <property type="evidence" value="ECO:0007669"/>
    <property type="project" value="UniProtKB-KW"/>
</dbReference>
<dbReference type="InterPro" id="IPR007848">
    <property type="entry name" value="Small_mtfrase_dom"/>
</dbReference>
<dbReference type="InterPro" id="IPR002052">
    <property type="entry name" value="DNA_methylase_N6_adenine_CS"/>
</dbReference>
<dbReference type="Proteomes" id="UP000540423">
    <property type="component" value="Unassembled WGS sequence"/>
</dbReference>
<dbReference type="CDD" id="cd02440">
    <property type="entry name" value="AdoMet_MTases"/>
    <property type="match status" value="1"/>
</dbReference>
<dbReference type="InterPro" id="IPR050320">
    <property type="entry name" value="N5-glutamine_MTase"/>
</dbReference>
<keyword evidence="4" id="KW-1185">Reference proteome</keyword>
<dbReference type="GO" id="GO:0036009">
    <property type="term" value="F:protein-glutamine N-methyltransferase activity"/>
    <property type="evidence" value="ECO:0007669"/>
    <property type="project" value="TreeGrafter"/>
</dbReference>
<evidence type="ECO:0000259" key="2">
    <source>
        <dbReference type="Pfam" id="PF05175"/>
    </source>
</evidence>
<feature type="compositionally biased region" description="Low complexity" evidence="1">
    <location>
        <begin position="92"/>
        <end position="104"/>
    </location>
</feature>
<feature type="compositionally biased region" description="Basic and acidic residues" evidence="1">
    <location>
        <begin position="360"/>
        <end position="383"/>
    </location>
</feature>
<dbReference type="GO" id="GO:0003676">
    <property type="term" value="F:nucleic acid binding"/>
    <property type="evidence" value="ECO:0007669"/>
    <property type="project" value="InterPro"/>
</dbReference>
<dbReference type="EMBL" id="JACHEM010000007">
    <property type="protein sequence ID" value="MBB6436762.1"/>
    <property type="molecule type" value="Genomic_DNA"/>
</dbReference>
<feature type="compositionally biased region" description="Polar residues" evidence="1">
    <location>
        <begin position="385"/>
        <end position="395"/>
    </location>
</feature>
<gene>
    <name evidence="3" type="ORF">HNQ79_003235</name>
</gene>
<dbReference type="PANTHER" id="PTHR18895:SF74">
    <property type="entry name" value="MTRF1L RELEASE FACTOR GLUTAMINE METHYLTRANSFERASE"/>
    <property type="match status" value="1"/>
</dbReference>
<feature type="domain" description="Methyltransferase small" evidence="2">
    <location>
        <begin position="218"/>
        <end position="333"/>
    </location>
</feature>
<protein>
    <submittedName>
        <fullName evidence="3">SAM-dependent methyltransferase</fullName>
    </submittedName>
</protein>
<dbReference type="PROSITE" id="PS00092">
    <property type="entry name" value="N6_MTASE"/>
    <property type="match status" value="1"/>
</dbReference>
<dbReference type="SUPFAM" id="SSF53335">
    <property type="entry name" value="S-adenosyl-L-methionine-dependent methyltransferases"/>
    <property type="match status" value="1"/>
</dbReference>